<dbReference type="PANTHER" id="PTHR42715:SF2">
    <property type="entry name" value="BETA-GLUCOSIDASE F-RELATED"/>
    <property type="match status" value="1"/>
</dbReference>
<dbReference type="Gene3D" id="3.40.50.1700">
    <property type="entry name" value="Glycoside hydrolase family 3 C-terminal domain"/>
    <property type="match status" value="1"/>
</dbReference>
<dbReference type="AlphaFoldDB" id="A0A1E3PCB7"/>
<dbReference type="PROSITE" id="PS00775">
    <property type="entry name" value="GLYCOSYL_HYDROL_F3"/>
    <property type="match status" value="1"/>
</dbReference>
<keyword evidence="10 11" id="KW-0624">Polysaccharide degradation</keyword>
<evidence type="ECO:0000256" key="3">
    <source>
        <dbReference type="ARBA" id="ARBA00005336"/>
    </source>
</evidence>
<evidence type="ECO:0000256" key="8">
    <source>
        <dbReference type="ARBA" id="ARBA00023277"/>
    </source>
</evidence>
<dbReference type="SMR" id="A0A1E3PCB7"/>
<dbReference type="InterPro" id="IPR019800">
    <property type="entry name" value="Glyco_hydro_3_AS"/>
</dbReference>
<dbReference type="InterPro" id="IPR050288">
    <property type="entry name" value="Cellulose_deg_GH3"/>
</dbReference>
<feature type="signal peptide" evidence="12">
    <location>
        <begin position="1"/>
        <end position="17"/>
    </location>
</feature>
<dbReference type="STRING" id="683960.A0A1E3PCB7"/>
<dbReference type="FunFam" id="3.20.20.300:FF:000002">
    <property type="entry name" value="Probable beta-glucosidase"/>
    <property type="match status" value="1"/>
</dbReference>
<keyword evidence="6" id="KW-0136">Cellulose degradation</keyword>
<keyword evidence="15" id="KW-1185">Reference proteome</keyword>
<evidence type="ECO:0000256" key="6">
    <source>
        <dbReference type="ARBA" id="ARBA00023001"/>
    </source>
</evidence>
<evidence type="ECO:0000259" key="13">
    <source>
        <dbReference type="SMART" id="SM01217"/>
    </source>
</evidence>
<comment type="pathway">
    <text evidence="2 11">Glycan metabolism; cellulose degradation.</text>
</comment>
<protein>
    <recommendedName>
        <fullName evidence="4 11">beta-glucosidase</fullName>
        <ecNumber evidence="4 11">3.2.1.21</ecNumber>
    </recommendedName>
</protein>
<dbReference type="InterPro" id="IPR017853">
    <property type="entry name" value="GH"/>
</dbReference>
<evidence type="ECO:0000256" key="2">
    <source>
        <dbReference type="ARBA" id="ARBA00004987"/>
    </source>
</evidence>
<proteinExistence type="inferred from homology"/>
<keyword evidence="8 11" id="KW-0119">Carbohydrate metabolism</keyword>
<evidence type="ECO:0000256" key="1">
    <source>
        <dbReference type="ARBA" id="ARBA00000448"/>
    </source>
</evidence>
<evidence type="ECO:0000313" key="14">
    <source>
        <dbReference type="EMBL" id="ODQ62930.1"/>
    </source>
</evidence>
<dbReference type="PANTHER" id="PTHR42715">
    <property type="entry name" value="BETA-GLUCOSIDASE"/>
    <property type="match status" value="1"/>
</dbReference>
<dbReference type="Pfam" id="PF01915">
    <property type="entry name" value="Glyco_hydro_3_C"/>
    <property type="match status" value="1"/>
</dbReference>
<reference evidence="14 15" key="1">
    <citation type="journal article" date="2016" name="Proc. Natl. Acad. Sci. U.S.A.">
        <title>Comparative genomics of biotechnologically important yeasts.</title>
        <authorList>
            <person name="Riley R."/>
            <person name="Haridas S."/>
            <person name="Wolfe K.H."/>
            <person name="Lopes M.R."/>
            <person name="Hittinger C.T."/>
            <person name="Goeker M."/>
            <person name="Salamov A.A."/>
            <person name="Wisecaver J.H."/>
            <person name="Long T.M."/>
            <person name="Calvey C.H."/>
            <person name="Aerts A.L."/>
            <person name="Barry K.W."/>
            <person name="Choi C."/>
            <person name="Clum A."/>
            <person name="Coughlan A.Y."/>
            <person name="Deshpande S."/>
            <person name="Douglass A.P."/>
            <person name="Hanson S.J."/>
            <person name="Klenk H.-P."/>
            <person name="LaButti K.M."/>
            <person name="Lapidus A."/>
            <person name="Lindquist E.A."/>
            <person name="Lipzen A.M."/>
            <person name="Meier-Kolthoff J.P."/>
            <person name="Ohm R.A."/>
            <person name="Otillar R.P."/>
            <person name="Pangilinan J.L."/>
            <person name="Peng Y."/>
            <person name="Rokas A."/>
            <person name="Rosa C.A."/>
            <person name="Scheuner C."/>
            <person name="Sibirny A.A."/>
            <person name="Slot J.C."/>
            <person name="Stielow J.B."/>
            <person name="Sun H."/>
            <person name="Kurtzman C.P."/>
            <person name="Blackwell M."/>
            <person name="Grigoriev I.V."/>
            <person name="Jeffries T.W."/>
        </authorList>
    </citation>
    <scope>NUCLEOTIDE SEQUENCE [LARGE SCALE GENOMIC DNA]</scope>
    <source>
        <strain evidence="15">ATCC 58044 / CBS 1984 / NCYC 433 / NRRL Y-366-8</strain>
    </source>
</reference>
<evidence type="ECO:0000256" key="12">
    <source>
        <dbReference type="SAM" id="SignalP"/>
    </source>
</evidence>
<comment type="catalytic activity">
    <reaction evidence="1 11">
        <text>Hydrolysis of terminal, non-reducing beta-D-glucosyl residues with release of beta-D-glucose.</text>
        <dbReference type="EC" id="3.2.1.21"/>
    </reaction>
</comment>
<dbReference type="InterPro" id="IPR036962">
    <property type="entry name" value="Glyco_hydro_3_N_sf"/>
</dbReference>
<evidence type="ECO:0000256" key="10">
    <source>
        <dbReference type="ARBA" id="ARBA00023326"/>
    </source>
</evidence>
<dbReference type="Gene3D" id="3.20.20.300">
    <property type="entry name" value="Glycoside hydrolase, family 3, N-terminal domain"/>
    <property type="match status" value="1"/>
</dbReference>
<evidence type="ECO:0000256" key="11">
    <source>
        <dbReference type="RuleBase" id="RU361161"/>
    </source>
</evidence>
<dbReference type="PRINTS" id="PR00133">
    <property type="entry name" value="GLHYDRLASE3"/>
</dbReference>
<comment type="similarity">
    <text evidence="3 11">Belongs to the glycosyl hydrolase 3 family.</text>
</comment>
<dbReference type="InterPro" id="IPR036881">
    <property type="entry name" value="Glyco_hydro_3_C_sf"/>
</dbReference>
<name>A0A1E3PCB7_WICAA</name>
<dbReference type="Gene3D" id="2.60.40.10">
    <property type="entry name" value="Immunoglobulins"/>
    <property type="match status" value="1"/>
</dbReference>
<dbReference type="InterPro" id="IPR013783">
    <property type="entry name" value="Ig-like_fold"/>
</dbReference>
<dbReference type="InterPro" id="IPR001764">
    <property type="entry name" value="Glyco_hydro_3_N"/>
</dbReference>
<dbReference type="InterPro" id="IPR002772">
    <property type="entry name" value="Glyco_hydro_3_C"/>
</dbReference>
<dbReference type="GeneID" id="30198385"/>
<dbReference type="Pfam" id="PF14310">
    <property type="entry name" value="Fn3-like"/>
    <property type="match status" value="1"/>
</dbReference>
<dbReference type="UniPathway" id="UPA00696"/>
<dbReference type="SUPFAM" id="SSF51445">
    <property type="entry name" value="(Trans)glycosidases"/>
    <property type="match status" value="1"/>
</dbReference>
<accession>A0A1E3PCB7</accession>
<sequence length="868" mass="94198">MLLPLYGLASFLALSQAALVNNSAPQASDDDPFNHSPSFYPTPQGGRINDGKWQAAFYRARELVDQMSIAEKVNLTTGVGSASGPCSGNTGSVPRLNISSICVQDGPLSVRAADLTDVFPCGMAASSSFNKQLIYDRAVAIGSEFKGKGADAILGPVYGPMGVKAAGGRGWEGHGPDPYLEGVIAYLQTIGIQSQGVVSTAKHLIGNEQEHFRFAKKDKHAGKIDPGMFNTTSSLSSEIDDRAMHEIYLWPFAEAVRGGVSSIMCSYNKLNGSHACQNSYLLNYLLKEELGFQGFVMTDWGALYSGIDAANAGLDMDMPGEAQYFGGNLTTAVLNGTLPQDRLDDMATRILSALIYSGVHNPDGPNYNAQTFLTEGHEYFKQQEGDIVVLNKHVDVRSDINRAVALRSAVEGVVLLKNEHETLPLGREKVKRISILGQAAGDDSKGTSCSLRGCGSGAIGTGYGSGAGTFSYFVTPADGIGARAQQEKISYEFIGDSWNQAAAMDSALYADAAIVVANSVAGEEIGDVDGNYGDLNNLTLWHNAVPLIKNISSINNNTIVIVTSGQQVDLEPFIDNENVTAVIYSSYLGQDFGTALAKVLFGDENPSGKLPFTIAKDVNDYIPVIEKVDVPDPVDKFTESIYVDYRYFDEYNKPVRYEFGYGLSYSNFSLSDIEIETLQPFSENAEPAANYSETYQYKQSNMDPSEYTVPEGFKEFANYTYPYIHDASSIKANSSYDYPEGYSTEQLDGPKSLAAGGLGGNPHLWDVGYVVTAKVTNQGPYAGGFAPQLYVGYPDNDEFPTPPVQLRGFEKVFLDKDYSETVSFELTRKDLSVWDTKTQSWIVLRGDYKIYVGQSSRQLDLVTTLTLE</sequence>
<evidence type="ECO:0000256" key="9">
    <source>
        <dbReference type="ARBA" id="ARBA00023295"/>
    </source>
</evidence>
<evidence type="ECO:0000313" key="15">
    <source>
        <dbReference type="Proteomes" id="UP000094112"/>
    </source>
</evidence>
<dbReference type="EMBL" id="KV454208">
    <property type="protein sequence ID" value="ODQ62930.1"/>
    <property type="molecule type" value="Genomic_DNA"/>
</dbReference>
<dbReference type="SMART" id="SM01217">
    <property type="entry name" value="Fn3_like"/>
    <property type="match status" value="1"/>
</dbReference>
<organism evidence="14 15">
    <name type="scientific">Wickerhamomyces anomalus (strain ATCC 58044 / CBS 1984 / NCYC 433 / NRRL Y-366-8)</name>
    <name type="common">Yeast</name>
    <name type="synonym">Hansenula anomala</name>
    <dbReference type="NCBI Taxonomy" id="683960"/>
    <lineage>
        <taxon>Eukaryota</taxon>
        <taxon>Fungi</taxon>
        <taxon>Dikarya</taxon>
        <taxon>Ascomycota</taxon>
        <taxon>Saccharomycotina</taxon>
        <taxon>Saccharomycetes</taxon>
        <taxon>Phaffomycetales</taxon>
        <taxon>Wickerhamomycetaceae</taxon>
        <taxon>Wickerhamomyces</taxon>
    </lineage>
</organism>
<feature type="domain" description="Fibronectin type III-like" evidence="13">
    <location>
        <begin position="785"/>
        <end position="856"/>
    </location>
</feature>
<dbReference type="SUPFAM" id="SSF52279">
    <property type="entry name" value="Beta-D-glucan exohydrolase, C-terminal domain"/>
    <property type="match status" value="1"/>
</dbReference>
<dbReference type="Proteomes" id="UP000094112">
    <property type="component" value="Unassembled WGS sequence"/>
</dbReference>
<dbReference type="GO" id="GO:0008422">
    <property type="term" value="F:beta-glucosidase activity"/>
    <property type="evidence" value="ECO:0007669"/>
    <property type="project" value="UniProtKB-EC"/>
</dbReference>
<dbReference type="InterPro" id="IPR026891">
    <property type="entry name" value="Fn3-like"/>
</dbReference>
<keyword evidence="5 11" id="KW-0378">Hydrolase</keyword>
<keyword evidence="12" id="KW-0732">Signal</keyword>
<feature type="chain" id="PRO_5009133784" description="beta-glucosidase" evidence="12">
    <location>
        <begin position="18"/>
        <end position="868"/>
    </location>
</feature>
<evidence type="ECO:0000256" key="4">
    <source>
        <dbReference type="ARBA" id="ARBA00012744"/>
    </source>
</evidence>
<keyword evidence="7" id="KW-0325">Glycoprotein</keyword>
<keyword evidence="9 11" id="KW-0326">Glycosidase</keyword>
<gene>
    <name evidence="14" type="ORF">WICANDRAFT_25399</name>
</gene>
<dbReference type="Pfam" id="PF00933">
    <property type="entry name" value="Glyco_hydro_3"/>
    <property type="match status" value="1"/>
</dbReference>
<evidence type="ECO:0000256" key="5">
    <source>
        <dbReference type="ARBA" id="ARBA00022801"/>
    </source>
</evidence>
<dbReference type="OrthoDB" id="416222at2759"/>
<dbReference type="GO" id="GO:0030245">
    <property type="term" value="P:cellulose catabolic process"/>
    <property type="evidence" value="ECO:0007669"/>
    <property type="project" value="UniProtKB-UniPathway"/>
</dbReference>
<dbReference type="RefSeq" id="XP_019042137.1">
    <property type="nucleotide sequence ID" value="XM_019181139.1"/>
</dbReference>
<evidence type="ECO:0000256" key="7">
    <source>
        <dbReference type="ARBA" id="ARBA00023180"/>
    </source>
</evidence>
<dbReference type="EC" id="3.2.1.21" evidence="4 11"/>